<feature type="region of interest" description="Disordered" evidence="2">
    <location>
        <begin position="143"/>
        <end position="181"/>
    </location>
</feature>
<dbReference type="PANTHER" id="PTHR47219:SF15">
    <property type="entry name" value="TBC1 DOMAIN FAMILY MEMBER 12 ISOFORM X1"/>
    <property type="match status" value="1"/>
</dbReference>
<proteinExistence type="predicted"/>
<feature type="compositionally biased region" description="Low complexity" evidence="2">
    <location>
        <begin position="291"/>
        <end position="304"/>
    </location>
</feature>
<dbReference type="PROSITE" id="PS50086">
    <property type="entry name" value="TBC_RABGAP"/>
    <property type="match status" value="1"/>
</dbReference>
<dbReference type="KEGG" id="ffu:CLAFUR5_04996"/>
<reference evidence="4" key="1">
    <citation type="submission" date="2021-12" db="EMBL/GenBank/DDBJ databases">
        <authorList>
            <person name="Zaccaron A."/>
            <person name="Stergiopoulos I."/>
        </authorList>
    </citation>
    <scope>NUCLEOTIDE SEQUENCE</scope>
    <source>
        <strain evidence="4">Race5_Kim</strain>
    </source>
</reference>
<feature type="compositionally biased region" description="Polar residues" evidence="2">
    <location>
        <begin position="1"/>
        <end position="26"/>
    </location>
</feature>
<feature type="compositionally biased region" description="Low complexity" evidence="2">
    <location>
        <begin position="27"/>
        <end position="42"/>
    </location>
</feature>
<feature type="region of interest" description="Disordered" evidence="2">
    <location>
        <begin position="268"/>
        <end position="472"/>
    </location>
</feature>
<dbReference type="AlphaFoldDB" id="A0A9Q8LG95"/>
<feature type="compositionally biased region" description="Low complexity" evidence="2">
    <location>
        <begin position="426"/>
        <end position="445"/>
    </location>
</feature>
<dbReference type="SMART" id="SM00164">
    <property type="entry name" value="TBC"/>
    <property type="match status" value="1"/>
</dbReference>
<evidence type="ECO:0000259" key="3">
    <source>
        <dbReference type="PROSITE" id="PS50086"/>
    </source>
</evidence>
<dbReference type="OrthoDB" id="289721at2759"/>
<dbReference type="Gene3D" id="1.10.10.750">
    <property type="entry name" value="Ypt/Rab-GAP domain of gyp1p, domain 1"/>
    <property type="match status" value="1"/>
</dbReference>
<evidence type="ECO:0000256" key="2">
    <source>
        <dbReference type="SAM" id="MobiDB-lite"/>
    </source>
</evidence>
<dbReference type="GO" id="GO:0031267">
    <property type="term" value="F:small GTPase binding"/>
    <property type="evidence" value="ECO:0007669"/>
    <property type="project" value="TreeGrafter"/>
</dbReference>
<dbReference type="GO" id="GO:0005096">
    <property type="term" value="F:GTPase activator activity"/>
    <property type="evidence" value="ECO:0007669"/>
    <property type="project" value="TreeGrafter"/>
</dbReference>
<feature type="compositionally biased region" description="Polar residues" evidence="2">
    <location>
        <begin position="312"/>
        <end position="323"/>
    </location>
</feature>
<feature type="compositionally biased region" description="Low complexity" evidence="2">
    <location>
        <begin position="152"/>
        <end position="173"/>
    </location>
</feature>
<feature type="region of interest" description="Disordered" evidence="2">
    <location>
        <begin position="489"/>
        <end position="515"/>
    </location>
</feature>
<dbReference type="PANTHER" id="PTHR47219">
    <property type="entry name" value="RAB GTPASE-ACTIVATING PROTEIN 1-LIKE"/>
    <property type="match status" value="1"/>
</dbReference>
<evidence type="ECO:0000256" key="1">
    <source>
        <dbReference type="SAM" id="Coils"/>
    </source>
</evidence>
<dbReference type="Gene3D" id="1.10.472.80">
    <property type="entry name" value="Ypt/Rab-GAP domain of gyp1p, domain 3"/>
    <property type="match status" value="1"/>
</dbReference>
<evidence type="ECO:0000313" key="5">
    <source>
        <dbReference type="Proteomes" id="UP000756132"/>
    </source>
</evidence>
<dbReference type="Gene3D" id="1.10.8.270">
    <property type="entry name" value="putative rabgap domain of human tbc1 domain family member 14 like domains"/>
    <property type="match status" value="1"/>
</dbReference>
<keyword evidence="1" id="KW-0175">Coiled coil</keyword>
<keyword evidence="5" id="KW-1185">Reference proteome</keyword>
<accession>A0A9Q8LG95</accession>
<dbReference type="InterPro" id="IPR000195">
    <property type="entry name" value="Rab-GAP-TBC_dom"/>
</dbReference>
<dbReference type="GeneID" id="71984874"/>
<dbReference type="Pfam" id="PF00566">
    <property type="entry name" value="RabGAP-TBC"/>
    <property type="match status" value="1"/>
</dbReference>
<organism evidence="4 5">
    <name type="scientific">Passalora fulva</name>
    <name type="common">Tomato leaf mold</name>
    <name type="synonym">Cladosporium fulvum</name>
    <dbReference type="NCBI Taxonomy" id="5499"/>
    <lineage>
        <taxon>Eukaryota</taxon>
        <taxon>Fungi</taxon>
        <taxon>Dikarya</taxon>
        <taxon>Ascomycota</taxon>
        <taxon>Pezizomycotina</taxon>
        <taxon>Dothideomycetes</taxon>
        <taxon>Dothideomycetidae</taxon>
        <taxon>Mycosphaerellales</taxon>
        <taxon>Mycosphaerellaceae</taxon>
        <taxon>Fulvia</taxon>
    </lineage>
</organism>
<protein>
    <submittedName>
        <fullName evidence="4">TBC domain-containing protein</fullName>
    </submittedName>
</protein>
<feature type="compositionally biased region" description="Acidic residues" evidence="2">
    <location>
        <begin position="194"/>
        <end position="204"/>
    </location>
</feature>
<gene>
    <name evidence="4" type="ORF">CLAFUR5_04996</name>
</gene>
<dbReference type="SUPFAM" id="SSF47923">
    <property type="entry name" value="Ypt/Rab-GAP domain of gyp1p"/>
    <property type="match status" value="2"/>
</dbReference>
<name>A0A9Q8LG95_PASFU</name>
<dbReference type="EMBL" id="CP090166">
    <property type="protein sequence ID" value="UJO16058.1"/>
    <property type="molecule type" value="Genomic_DNA"/>
</dbReference>
<feature type="compositionally biased region" description="Acidic residues" evidence="2">
    <location>
        <begin position="357"/>
        <end position="371"/>
    </location>
</feature>
<dbReference type="RefSeq" id="XP_047760424.1">
    <property type="nucleotide sequence ID" value="XM_047904144.1"/>
</dbReference>
<feature type="compositionally biased region" description="Polar residues" evidence="2">
    <location>
        <begin position="268"/>
        <end position="287"/>
    </location>
</feature>
<dbReference type="InterPro" id="IPR050302">
    <property type="entry name" value="Rab_GAP_TBC_domain"/>
</dbReference>
<feature type="coiled-coil region" evidence="1">
    <location>
        <begin position="576"/>
        <end position="603"/>
    </location>
</feature>
<sequence length="916" mass="102334">MAASPTQHPWNIWKHSTSTTDAASRHNNNNNNNNNNTTTTTTITARTPPSPTSPLFHAVIPEDQPPDDIHFEHEFLRALINERKPLPPGSTISCFVNALDSEGRQGLEEAFGVRVPQSAVLSGGRGIRSLSLPVETLKSMATASMESVHETSLPSSPPELSYSKSSKSSSSINSDDDLSDAALSSKHGHFEEVVLEDGERDSGEDCNQPPASRPTLRRAPPRSITTTNDIRTMPRRRSGTSPQARALPNGMRQKYPSLQGAVRGALSDQSLNLPNGRSMQRAATSPISPFMRQHSQRMSSRSPSPNKPYMHSNGSVSPQTLASATPKASYESPKENNGLARRPSWQPSRKSVKELEAEYNDEDEDVPEDAILENVPISPMPGQYSTSLKSPSTTTLRSTTPSPHRRPSYANLHSANIPKQAKRPSARSSYNSPRSPRNGRSPMMPHSATISSFPAEPLSRKHRSKSWTEDLNEEAKQLSQALEEYAGKLSIEKRRSASNTPSRSPPPPSMAKARAKTSIYEIPSATTILPSVPPLQKGNIMIDPLPISKEKEAVLTRTRPSWLPPKCQKEEARHLKEFQQMMARAAEAERKRLLREQEHKETHVETQSSIARIWDQHVLPNWDTVVKEPRTRELWWRGVTPRSRGEVWQKAIGNELELSATSFEAALARAHSLEETIGDMPDEERANSKEAAWFDAITRDVPNVFPELHMYQHGEALHRSLTDVLKAYSMYRSDVGYVYGTHLVAGIVCLLLQPAEAFVLLANMLNRPLPLAFLVHDQVAMARAYELTLSTLKYKYTRLHDHLRNPIVGLRPEEFLDPIFRCLFAYNFSHEHVSRIWDVFVFEGDRALIRAAVAVLGKLESKLYGSREEILKHIGWCNQERWELGNEDEFIAAVREAGKVDGKGEQQQQLQVPRSA</sequence>
<reference evidence="4" key="2">
    <citation type="journal article" date="2022" name="Microb. Genom.">
        <title>A chromosome-scale genome assembly of the tomato pathogen Cladosporium fulvum reveals a compartmentalized genome architecture and the presence of a dispensable chromosome.</title>
        <authorList>
            <person name="Zaccaron A.Z."/>
            <person name="Chen L.H."/>
            <person name="Samaras A."/>
            <person name="Stergiopoulos I."/>
        </authorList>
    </citation>
    <scope>NUCLEOTIDE SEQUENCE</scope>
    <source>
        <strain evidence="4">Race5_Kim</strain>
    </source>
</reference>
<dbReference type="InterPro" id="IPR035969">
    <property type="entry name" value="Rab-GAP_TBC_sf"/>
</dbReference>
<feature type="region of interest" description="Disordered" evidence="2">
    <location>
        <begin position="1"/>
        <end position="48"/>
    </location>
</feature>
<feature type="compositionally biased region" description="Low complexity" evidence="2">
    <location>
        <begin position="385"/>
        <end position="402"/>
    </location>
</feature>
<feature type="domain" description="Rab-GAP TBC" evidence="3">
    <location>
        <begin position="638"/>
        <end position="844"/>
    </location>
</feature>
<dbReference type="FunFam" id="1.10.10.750:FF:000013">
    <property type="entry name" value="Similar to TBC domain protein"/>
    <property type="match status" value="1"/>
</dbReference>
<feature type="region of interest" description="Disordered" evidence="2">
    <location>
        <begin position="194"/>
        <end position="252"/>
    </location>
</feature>
<dbReference type="Proteomes" id="UP000756132">
    <property type="component" value="Chromosome 4"/>
</dbReference>
<evidence type="ECO:0000313" key="4">
    <source>
        <dbReference type="EMBL" id="UJO16058.1"/>
    </source>
</evidence>